<dbReference type="SMART" id="SM00382">
    <property type="entry name" value="AAA"/>
    <property type="match status" value="2"/>
</dbReference>
<evidence type="ECO:0000259" key="6">
    <source>
        <dbReference type="PROSITE" id="PS50893"/>
    </source>
</evidence>
<dbReference type="InterPro" id="IPR050319">
    <property type="entry name" value="ABC_transp_ATP-bind"/>
</dbReference>
<feature type="domain" description="ABC transporter" evidence="6">
    <location>
        <begin position="276"/>
        <end position="523"/>
    </location>
</feature>
<protein>
    <submittedName>
        <fullName evidence="7">ATP-binding cassette domain-containing protein</fullName>
    </submittedName>
</protein>
<dbReference type="PROSITE" id="PS00211">
    <property type="entry name" value="ABC_TRANSPORTER_1"/>
    <property type="match status" value="1"/>
</dbReference>
<dbReference type="CDD" id="cd03257">
    <property type="entry name" value="ABC_NikE_OppD_transporters"/>
    <property type="match status" value="2"/>
</dbReference>
<keyword evidence="3" id="KW-0813">Transport</keyword>
<dbReference type="PANTHER" id="PTHR43776:SF7">
    <property type="entry name" value="D,D-DIPEPTIDE TRANSPORT ATP-BINDING PROTEIN DDPF-RELATED"/>
    <property type="match status" value="1"/>
</dbReference>
<keyword evidence="8" id="KW-1185">Reference proteome</keyword>
<reference evidence="8" key="1">
    <citation type="journal article" date="2021" name="Syst. Appl. Microbiol.">
        <title>Roseomonas hellenica sp. nov., isolated from roots of wild-growing Alkanna tinctoria.</title>
        <authorList>
            <person name="Rat A."/>
            <person name="Naranjo H.D."/>
            <person name="Lebbe L."/>
            <person name="Cnockaert M."/>
            <person name="Krigas N."/>
            <person name="Grigoriadou K."/>
            <person name="Maloupa E."/>
            <person name="Willems A."/>
        </authorList>
    </citation>
    <scope>NUCLEOTIDE SEQUENCE [LARGE SCALE GENOMIC DNA]</scope>
    <source>
        <strain evidence="8">LMG 31523</strain>
    </source>
</reference>
<comment type="caution">
    <text evidence="7">The sequence shown here is derived from an EMBL/GenBank/DDBJ whole genome shotgun (WGS) entry which is preliminary data.</text>
</comment>
<dbReference type="Pfam" id="PF00005">
    <property type="entry name" value="ABC_tran"/>
    <property type="match status" value="2"/>
</dbReference>
<sequence length="604" mass="63803">MAAALEVQGLEVVARNAEGVETPIVRDASFALAPGEVLALIGESGSGKTTIALALLGYARPGCRIAQGSIRLGETEVLALSARALRDLRGRRVSYVAQSAAAAFNPARSIMWQVTEMALLHGIASRQEAEAMAVALFRALALPEPERVGDRYPHQVSGGQLQRLMAAMALIAEPELVVLDEPTTALDVTTQIEVLRAFKAVLRARGASAVYVSHDLAVVAQIADRIVVLRDGVIRETGPTGQILSAPAHPYTKSLVAAAAPVPRGAAAPPEAPPLLVVEGLVAGYGRGGRDGMPAVPVLREVDFAIRRGSSLGVIGESGSGKSTLARVIAGLLPMARGSITLDGQPLPAAIGQRTPDQLRRIQLVFQSADTALNPRRSVARILGRPIEFFHGAKGAERDRRVRRLLDLVQLPAAAADRLPGELSGGQKQRVNLARALAAEPDLILCDEVTSALDTVVGAAILDLMDGLRRELGLSTMFISHDLHTVRSVCDEVMVLYAGQRVEAGSRRAIQAAPWHPYTGLLIASVPELRPGWLEERGTVSAPPDRAGPACCTFFPRCPLRQPGQCDVVPPPVQHLAKGSAILCHRSEAELLAGAEPATAEPLV</sequence>
<dbReference type="NCBIfam" id="TIGR01727">
    <property type="entry name" value="oligo_HPY"/>
    <property type="match status" value="1"/>
</dbReference>
<evidence type="ECO:0000256" key="4">
    <source>
        <dbReference type="ARBA" id="ARBA00022741"/>
    </source>
</evidence>
<dbReference type="PROSITE" id="PS50893">
    <property type="entry name" value="ABC_TRANSPORTER_2"/>
    <property type="match status" value="2"/>
</dbReference>
<keyword evidence="5 7" id="KW-0067">ATP-binding</keyword>
<comment type="subcellular location">
    <subcellularLocation>
        <location evidence="1">Cell inner membrane</location>
        <topology evidence="1">Peripheral membrane protein</topology>
    </subcellularLocation>
</comment>
<dbReference type="PANTHER" id="PTHR43776">
    <property type="entry name" value="TRANSPORT ATP-BINDING PROTEIN"/>
    <property type="match status" value="1"/>
</dbReference>
<comment type="similarity">
    <text evidence="2">Belongs to the ABC transporter superfamily.</text>
</comment>
<keyword evidence="4" id="KW-0547">Nucleotide-binding</keyword>
<dbReference type="InterPro" id="IPR013563">
    <property type="entry name" value="Oligopep_ABC_C"/>
</dbReference>
<dbReference type="InterPro" id="IPR003593">
    <property type="entry name" value="AAA+_ATPase"/>
</dbReference>
<dbReference type="SUPFAM" id="SSF52540">
    <property type="entry name" value="P-loop containing nucleoside triphosphate hydrolases"/>
    <property type="match status" value="2"/>
</dbReference>
<dbReference type="Gene3D" id="3.40.50.300">
    <property type="entry name" value="P-loop containing nucleotide triphosphate hydrolases"/>
    <property type="match status" value="2"/>
</dbReference>
<evidence type="ECO:0000313" key="8">
    <source>
        <dbReference type="Proteomes" id="UP001196870"/>
    </source>
</evidence>
<accession>A0ABS5F740</accession>
<feature type="domain" description="ABC transporter" evidence="6">
    <location>
        <begin position="7"/>
        <end position="256"/>
    </location>
</feature>
<dbReference type="GO" id="GO:0005524">
    <property type="term" value="F:ATP binding"/>
    <property type="evidence" value="ECO:0007669"/>
    <property type="project" value="UniProtKB-KW"/>
</dbReference>
<organism evidence="7 8">
    <name type="scientific">Plastoroseomonas hellenica</name>
    <dbReference type="NCBI Taxonomy" id="2687306"/>
    <lineage>
        <taxon>Bacteria</taxon>
        <taxon>Pseudomonadati</taxon>
        <taxon>Pseudomonadota</taxon>
        <taxon>Alphaproteobacteria</taxon>
        <taxon>Acetobacterales</taxon>
        <taxon>Acetobacteraceae</taxon>
        <taxon>Plastoroseomonas</taxon>
    </lineage>
</organism>
<dbReference type="InterPro" id="IPR017871">
    <property type="entry name" value="ABC_transporter-like_CS"/>
</dbReference>
<dbReference type="RefSeq" id="WP_211856147.1">
    <property type="nucleotide sequence ID" value="NZ_JAAGBB010000055.1"/>
</dbReference>
<dbReference type="InterPro" id="IPR027417">
    <property type="entry name" value="P-loop_NTPase"/>
</dbReference>
<dbReference type="Proteomes" id="UP001196870">
    <property type="component" value="Unassembled WGS sequence"/>
</dbReference>
<gene>
    <name evidence="7" type="ORF">GXW71_28730</name>
</gene>
<name>A0ABS5F740_9PROT</name>
<evidence type="ECO:0000256" key="2">
    <source>
        <dbReference type="ARBA" id="ARBA00005417"/>
    </source>
</evidence>
<dbReference type="Pfam" id="PF08352">
    <property type="entry name" value="oligo_HPY"/>
    <property type="match status" value="2"/>
</dbReference>
<evidence type="ECO:0000256" key="5">
    <source>
        <dbReference type="ARBA" id="ARBA00022840"/>
    </source>
</evidence>
<evidence type="ECO:0000313" key="7">
    <source>
        <dbReference type="EMBL" id="MBR0668372.1"/>
    </source>
</evidence>
<dbReference type="EMBL" id="JAAGBB010000055">
    <property type="protein sequence ID" value="MBR0668372.1"/>
    <property type="molecule type" value="Genomic_DNA"/>
</dbReference>
<dbReference type="InterPro" id="IPR003439">
    <property type="entry name" value="ABC_transporter-like_ATP-bd"/>
</dbReference>
<evidence type="ECO:0000256" key="3">
    <source>
        <dbReference type="ARBA" id="ARBA00022448"/>
    </source>
</evidence>
<proteinExistence type="inferred from homology"/>
<evidence type="ECO:0000256" key="1">
    <source>
        <dbReference type="ARBA" id="ARBA00004417"/>
    </source>
</evidence>